<dbReference type="Gene3D" id="1.10.3720.10">
    <property type="entry name" value="MetI-like"/>
    <property type="match status" value="1"/>
</dbReference>
<comment type="similarity">
    <text evidence="7">Belongs to the binding-protein-dependent transport system permease family.</text>
</comment>
<feature type="transmembrane region" description="Helical" evidence="7">
    <location>
        <begin position="139"/>
        <end position="166"/>
    </location>
</feature>
<sequence length="298" mass="31124">MSLAANVTGVAGVAGRWRSAAIRGRRRRSRWGLLDSVVVGTVAVIVLLAVVGPWVAPESVYRSDIANALAAPSSDHWLGTDDQGRDVLWRTIAGARSSVLSAVLVVAAYSLIGTVLATMATVGGRWVDETLMRVTDIGFALPGLVVALGIAAALGPSLSSALIAMIATGWPYTARLLRGVMRETMASPFVDGAVVLGVSRWRLMTRHVLPNSLDVMTVKWAGDIGNTVLVLAGLSFIGVGAQPPSAEWGAAVAGARDYLSTAWWAALVPGIAIVITAAAFGLLGDMLHERRDPARQGV</sequence>
<dbReference type="PROSITE" id="PS50928">
    <property type="entry name" value="ABC_TM1"/>
    <property type="match status" value="1"/>
</dbReference>
<dbReference type="InterPro" id="IPR035906">
    <property type="entry name" value="MetI-like_sf"/>
</dbReference>
<accession>A0A076EJX2</accession>
<evidence type="ECO:0000256" key="4">
    <source>
        <dbReference type="ARBA" id="ARBA00022692"/>
    </source>
</evidence>
<evidence type="ECO:0000256" key="2">
    <source>
        <dbReference type="ARBA" id="ARBA00022448"/>
    </source>
</evidence>
<organism evidence="9 10">
    <name type="scientific">Rhodococcus opacus</name>
    <name type="common">Nocardia opaca</name>
    <dbReference type="NCBI Taxonomy" id="37919"/>
    <lineage>
        <taxon>Bacteria</taxon>
        <taxon>Bacillati</taxon>
        <taxon>Actinomycetota</taxon>
        <taxon>Actinomycetes</taxon>
        <taxon>Mycobacteriales</taxon>
        <taxon>Nocardiaceae</taxon>
        <taxon>Rhodococcus</taxon>
    </lineage>
</organism>
<name>A0A076EJX2_RHOOP</name>
<keyword evidence="6 7" id="KW-0472">Membrane</keyword>
<dbReference type="PANTHER" id="PTHR43386">
    <property type="entry name" value="OLIGOPEPTIDE TRANSPORT SYSTEM PERMEASE PROTEIN APPC"/>
    <property type="match status" value="1"/>
</dbReference>
<dbReference type="GO" id="GO:0055085">
    <property type="term" value="P:transmembrane transport"/>
    <property type="evidence" value="ECO:0007669"/>
    <property type="project" value="InterPro"/>
</dbReference>
<keyword evidence="2 7" id="KW-0813">Transport</keyword>
<evidence type="ECO:0000256" key="5">
    <source>
        <dbReference type="ARBA" id="ARBA00022989"/>
    </source>
</evidence>
<protein>
    <submittedName>
        <fullName evidence="9">ABC transporter permease</fullName>
    </submittedName>
</protein>
<evidence type="ECO:0000256" key="3">
    <source>
        <dbReference type="ARBA" id="ARBA00022475"/>
    </source>
</evidence>
<feature type="transmembrane region" description="Helical" evidence="7">
    <location>
        <begin position="33"/>
        <end position="56"/>
    </location>
</feature>
<feature type="transmembrane region" description="Helical" evidence="7">
    <location>
        <begin position="224"/>
        <end position="242"/>
    </location>
</feature>
<proteinExistence type="inferred from homology"/>
<dbReference type="InterPro" id="IPR050366">
    <property type="entry name" value="BP-dependent_transpt_permease"/>
</dbReference>
<feature type="transmembrane region" description="Helical" evidence="7">
    <location>
        <begin position="99"/>
        <end position="127"/>
    </location>
</feature>
<gene>
    <name evidence="9" type="ORF">EP51_13100</name>
</gene>
<comment type="subcellular location">
    <subcellularLocation>
        <location evidence="1 7">Cell membrane</location>
        <topology evidence="1 7">Multi-pass membrane protein</topology>
    </subcellularLocation>
</comment>
<dbReference type="InterPro" id="IPR000515">
    <property type="entry name" value="MetI-like"/>
</dbReference>
<dbReference type="EMBL" id="CP008947">
    <property type="protein sequence ID" value="AII05513.1"/>
    <property type="molecule type" value="Genomic_DNA"/>
</dbReference>
<evidence type="ECO:0000313" key="9">
    <source>
        <dbReference type="EMBL" id="AII05513.1"/>
    </source>
</evidence>
<evidence type="ECO:0000256" key="6">
    <source>
        <dbReference type="ARBA" id="ARBA00023136"/>
    </source>
</evidence>
<dbReference type="Pfam" id="PF00528">
    <property type="entry name" value="BPD_transp_1"/>
    <property type="match status" value="1"/>
</dbReference>
<evidence type="ECO:0000313" key="10">
    <source>
        <dbReference type="Proteomes" id="UP000028488"/>
    </source>
</evidence>
<evidence type="ECO:0000256" key="7">
    <source>
        <dbReference type="RuleBase" id="RU363032"/>
    </source>
</evidence>
<reference evidence="9 10" key="1">
    <citation type="submission" date="2014-07" db="EMBL/GenBank/DDBJ databases">
        <title>Genome Sequence of Rhodococcus opacus Strain R7, a Biodegrader of Mono- and Polycyclic Aromatic Hydrocarbons.</title>
        <authorList>
            <person name="Di Gennaro P."/>
            <person name="Zampolli J."/>
            <person name="Presti I."/>
            <person name="Cappelletti M."/>
            <person name="D'Ursi P."/>
            <person name="Orro A."/>
            <person name="Mezzelani A."/>
            <person name="Milanesi L."/>
        </authorList>
    </citation>
    <scope>NUCLEOTIDE SEQUENCE [LARGE SCALE GENOMIC DNA]</scope>
    <source>
        <strain evidence="9 10">R7</strain>
    </source>
</reference>
<dbReference type="RefSeq" id="WP_128642183.1">
    <property type="nucleotide sequence ID" value="NZ_CP008947.1"/>
</dbReference>
<dbReference type="eggNOG" id="COG1173">
    <property type="taxonomic scope" value="Bacteria"/>
</dbReference>
<dbReference type="PANTHER" id="PTHR43386:SF1">
    <property type="entry name" value="D,D-DIPEPTIDE TRANSPORT SYSTEM PERMEASE PROTEIN DDPC-RELATED"/>
    <property type="match status" value="1"/>
</dbReference>
<feature type="transmembrane region" description="Helical" evidence="7">
    <location>
        <begin position="262"/>
        <end position="283"/>
    </location>
</feature>
<dbReference type="CDD" id="cd06261">
    <property type="entry name" value="TM_PBP2"/>
    <property type="match status" value="1"/>
</dbReference>
<keyword evidence="3" id="KW-1003">Cell membrane</keyword>
<keyword evidence="5 7" id="KW-1133">Transmembrane helix</keyword>
<dbReference type="SUPFAM" id="SSF161098">
    <property type="entry name" value="MetI-like"/>
    <property type="match status" value="1"/>
</dbReference>
<dbReference type="AlphaFoldDB" id="A0A076EJX2"/>
<dbReference type="GO" id="GO:0005886">
    <property type="term" value="C:plasma membrane"/>
    <property type="evidence" value="ECO:0007669"/>
    <property type="project" value="UniProtKB-SubCell"/>
</dbReference>
<dbReference type="Proteomes" id="UP000028488">
    <property type="component" value="Chromosome"/>
</dbReference>
<evidence type="ECO:0000256" key="1">
    <source>
        <dbReference type="ARBA" id="ARBA00004651"/>
    </source>
</evidence>
<keyword evidence="4 7" id="KW-0812">Transmembrane</keyword>
<feature type="domain" description="ABC transmembrane type-1" evidence="8">
    <location>
        <begin position="95"/>
        <end position="284"/>
    </location>
</feature>
<evidence type="ECO:0000259" key="8">
    <source>
        <dbReference type="PROSITE" id="PS50928"/>
    </source>
</evidence>